<protein>
    <recommendedName>
        <fullName evidence="13">Carbamoyl phosphate synthase small chain</fullName>
        <ecNumber evidence="13">6.3.5.5</ecNumber>
    </recommendedName>
    <alternativeName>
        <fullName evidence="13">Carbamoyl phosphate synthetase glutamine chain</fullName>
    </alternativeName>
</protein>
<dbReference type="EMBL" id="CP012605">
    <property type="protein sequence ID" value="ANH71575.1"/>
    <property type="molecule type" value="Genomic_DNA"/>
</dbReference>
<comment type="catalytic activity">
    <reaction evidence="12 13">
        <text>L-glutamine + H2O = L-glutamate + NH4(+)</text>
        <dbReference type="Rhea" id="RHEA:15889"/>
        <dbReference type="ChEBI" id="CHEBI:15377"/>
        <dbReference type="ChEBI" id="CHEBI:28938"/>
        <dbReference type="ChEBI" id="CHEBI:29985"/>
        <dbReference type="ChEBI" id="CHEBI:58359"/>
    </reaction>
</comment>
<dbReference type="InterPro" id="IPR036480">
    <property type="entry name" value="CarbP_synth_ssu_N_sf"/>
</dbReference>
<evidence type="ECO:0000256" key="9">
    <source>
        <dbReference type="ARBA" id="ARBA00022962"/>
    </source>
</evidence>
<feature type="binding site" evidence="13">
    <location>
        <position position="269"/>
    </location>
    <ligand>
        <name>L-glutamine</name>
        <dbReference type="ChEBI" id="CHEBI:58359"/>
    </ligand>
</feature>
<feature type="active site" description="Nucleophile" evidence="13">
    <location>
        <position position="268"/>
    </location>
</feature>
<sequence length="378" mass="40868">MLPSFPPAILALADGTVFRGYSIGAAGHTIGEVVFNTAITGYQEILTDPSYSRQIVTLTYPHIGNVGVNREDVEATKVHAAGLIIKDLPILASNFRKEHSLSHYLKGEKVVAIAGIDTRKLTRILREKGAQNGCILAGEDNVQKAIDLARSFPGLSGMDLAKVVSVTEPYEWTQTEWELGRGYGKQDAPKYHVVAYDFGVKFNILRMLAERGCRVTVVPAQTSAADVLAHNPDGVFLSNGPGDPEPCDYAIAAAKEFLDRRLPTFGICLGHQIMGLAVGAKTLKMKTGHHGANHPVKDLQDGRVLITSQNHGFAVDPDSLPANARVTHVSLFDGTLQGFELTDRPAFCFQGHPEASPGPHDIAYLFDRFTAAMDAAKQ</sequence>
<reference evidence="15 16" key="1">
    <citation type="submission" date="2015-09" db="EMBL/GenBank/DDBJ databases">
        <authorList>
            <person name="Xu Y."/>
            <person name="Nagy A."/>
            <person name="Liu N.T."/>
            <person name="Nou X."/>
        </authorList>
    </citation>
    <scope>NUCLEOTIDE SEQUENCE [LARGE SCALE GENOMIC DNA]</scope>
    <source>
        <strain evidence="15 16">FC1138</strain>
    </source>
</reference>
<dbReference type="AlphaFoldDB" id="A0AAC9BEP0"/>
<keyword evidence="4 13" id="KW-0055">Arginine biosynthesis</keyword>
<dbReference type="CDD" id="cd01744">
    <property type="entry name" value="GATase1_CPSase"/>
    <property type="match status" value="1"/>
</dbReference>
<comment type="pathway">
    <text evidence="2 13">Amino-acid biosynthesis; L-arginine biosynthesis; carbamoyl phosphate from bicarbonate: step 1/1.</text>
</comment>
<evidence type="ECO:0000256" key="2">
    <source>
        <dbReference type="ARBA" id="ARBA00005077"/>
    </source>
</evidence>
<evidence type="ECO:0000313" key="16">
    <source>
        <dbReference type="Proteomes" id="UP000077927"/>
    </source>
</evidence>
<dbReference type="GO" id="GO:0006207">
    <property type="term" value="P:'de novo' pyrimidine nucleobase biosynthetic process"/>
    <property type="evidence" value="ECO:0007669"/>
    <property type="project" value="InterPro"/>
</dbReference>
<dbReference type="Pfam" id="PF00988">
    <property type="entry name" value="CPSase_sm_chain"/>
    <property type="match status" value="1"/>
</dbReference>
<dbReference type="GO" id="GO:0044205">
    <property type="term" value="P:'de novo' UMP biosynthetic process"/>
    <property type="evidence" value="ECO:0007669"/>
    <property type="project" value="UniProtKB-UniRule"/>
</dbReference>
<dbReference type="InterPro" id="IPR006274">
    <property type="entry name" value="CarbamoylP_synth_ssu"/>
</dbReference>
<dbReference type="GO" id="GO:0006541">
    <property type="term" value="P:glutamine metabolic process"/>
    <property type="evidence" value="ECO:0007669"/>
    <property type="project" value="InterPro"/>
</dbReference>
<evidence type="ECO:0000256" key="10">
    <source>
        <dbReference type="ARBA" id="ARBA00022975"/>
    </source>
</evidence>
<dbReference type="KEGG" id="rin:ACS15_1281"/>
<dbReference type="Gene3D" id="3.40.50.880">
    <property type="match status" value="1"/>
</dbReference>
<dbReference type="InterPro" id="IPR002474">
    <property type="entry name" value="CarbamoylP_synth_ssu_N"/>
</dbReference>
<evidence type="ECO:0000313" key="15">
    <source>
        <dbReference type="EMBL" id="ANH71575.1"/>
    </source>
</evidence>
<dbReference type="InterPro" id="IPR050472">
    <property type="entry name" value="Anth_synth/Amidotransfase"/>
</dbReference>
<feature type="binding site" evidence="13">
    <location>
        <position position="242"/>
    </location>
    <ligand>
        <name>L-glutamine</name>
        <dbReference type="ChEBI" id="CHEBI:58359"/>
    </ligand>
</feature>
<evidence type="ECO:0000256" key="12">
    <source>
        <dbReference type="ARBA" id="ARBA00049285"/>
    </source>
</evidence>
<dbReference type="NCBIfam" id="TIGR01368">
    <property type="entry name" value="CPSaseIIsmall"/>
    <property type="match status" value="1"/>
</dbReference>
<dbReference type="InterPro" id="IPR035686">
    <property type="entry name" value="CPSase_GATase1"/>
</dbReference>
<comment type="function">
    <text evidence="13">Small subunit of the glutamine-dependent carbamoyl phosphate synthetase (CPSase). CPSase catalyzes the formation of carbamoyl phosphate from the ammonia moiety of glutamine, carbonate, and phosphate donated by ATP, constituting the first step of 2 biosynthetic pathways, one leading to arginine and/or urea and the other to pyrimidine nucleotides. The small subunit (glutamine amidotransferase) binds and cleaves glutamine to supply the large subunit with the substrate ammonia.</text>
</comment>
<feature type="active site" evidence="13">
    <location>
        <position position="352"/>
    </location>
</feature>
<evidence type="ECO:0000256" key="7">
    <source>
        <dbReference type="ARBA" id="ARBA00022741"/>
    </source>
</evidence>
<keyword evidence="10 13" id="KW-0665">Pyrimidine biosynthesis</keyword>
<dbReference type="PANTHER" id="PTHR43418">
    <property type="entry name" value="MULTIFUNCTIONAL TRYPTOPHAN BIOSYNTHESIS PROTEIN-RELATED"/>
    <property type="match status" value="1"/>
</dbReference>
<evidence type="ECO:0000256" key="13">
    <source>
        <dbReference type="HAMAP-Rule" id="MF_01209"/>
    </source>
</evidence>
<dbReference type="InterPro" id="IPR017926">
    <property type="entry name" value="GATASE"/>
</dbReference>
<gene>
    <name evidence="13 15" type="primary">carA</name>
    <name evidence="15" type="ORF">ACS15_1281</name>
</gene>
<comment type="pathway">
    <text evidence="1 13">Pyrimidine metabolism; UMP biosynthesis via de novo pathway; (S)-dihydroorotate from bicarbonate: step 1/3.</text>
</comment>
<feature type="binding site" evidence="13">
    <location>
        <position position="240"/>
    </location>
    <ligand>
        <name>L-glutamine</name>
        <dbReference type="ChEBI" id="CHEBI:58359"/>
    </ligand>
</feature>
<dbReference type="SUPFAM" id="SSF52317">
    <property type="entry name" value="Class I glutamine amidotransferase-like"/>
    <property type="match status" value="1"/>
</dbReference>
<evidence type="ECO:0000256" key="6">
    <source>
        <dbReference type="ARBA" id="ARBA00022605"/>
    </source>
</evidence>
<comment type="subunit">
    <text evidence="13">Composed of two chains; the small (or glutamine) chain promotes the hydrolysis of glutamine to ammonia, which is used by the large (or ammonia) chain to synthesize carbamoyl phosphate. Tetramer of heterodimers (alpha,beta)4.</text>
</comment>
<keyword evidence="8 13" id="KW-0067">ATP-binding</keyword>
<dbReference type="GO" id="GO:0005524">
    <property type="term" value="F:ATP binding"/>
    <property type="evidence" value="ECO:0007669"/>
    <property type="project" value="UniProtKB-UniRule"/>
</dbReference>
<dbReference type="Pfam" id="PF00117">
    <property type="entry name" value="GATase"/>
    <property type="match status" value="1"/>
</dbReference>
<dbReference type="Proteomes" id="UP000077927">
    <property type="component" value="Chromosome 1"/>
</dbReference>
<dbReference type="PRINTS" id="PR00099">
    <property type="entry name" value="CPSGATASE"/>
</dbReference>
<feature type="binding site" evidence="13">
    <location>
        <position position="272"/>
    </location>
    <ligand>
        <name>L-glutamine</name>
        <dbReference type="ChEBI" id="CHEBI:58359"/>
    </ligand>
</feature>
<feature type="binding site" evidence="13">
    <location>
        <position position="313"/>
    </location>
    <ligand>
        <name>L-glutamine</name>
        <dbReference type="ChEBI" id="CHEBI:58359"/>
    </ligand>
</feature>
<dbReference type="HAMAP" id="MF_01209">
    <property type="entry name" value="CPSase_S_chain"/>
    <property type="match status" value="1"/>
</dbReference>
<evidence type="ECO:0000259" key="14">
    <source>
        <dbReference type="SMART" id="SM01097"/>
    </source>
</evidence>
<accession>A0AAC9BEP0</accession>
<dbReference type="GO" id="GO:0004088">
    <property type="term" value="F:carbamoyl-phosphate synthase (glutamine-hydrolyzing) activity"/>
    <property type="evidence" value="ECO:0007669"/>
    <property type="project" value="UniProtKB-UniRule"/>
</dbReference>
<feature type="binding site" evidence="13">
    <location>
        <position position="50"/>
    </location>
    <ligand>
        <name>L-glutamine</name>
        <dbReference type="ChEBI" id="CHEBI:58359"/>
    </ligand>
</feature>
<feature type="region of interest" description="CPSase" evidence="13">
    <location>
        <begin position="1"/>
        <end position="191"/>
    </location>
</feature>
<comment type="similarity">
    <text evidence="3 13">Belongs to the CarA family.</text>
</comment>
<evidence type="ECO:0000256" key="5">
    <source>
        <dbReference type="ARBA" id="ARBA00022598"/>
    </source>
</evidence>
<feature type="binding site" evidence="13">
    <location>
        <position position="312"/>
    </location>
    <ligand>
        <name>L-glutamine</name>
        <dbReference type="ChEBI" id="CHEBI:58359"/>
    </ligand>
</feature>
<keyword evidence="7 13" id="KW-0547">Nucleotide-binding</keyword>
<dbReference type="Gene3D" id="3.50.30.20">
    <property type="entry name" value="Carbamoyl-phosphate synthase small subunit, N-terminal domain"/>
    <property type="match status" value="1"/>
</dbReference>
<dbReference type="InterPro" id="IPR029062">
    <property type="entry name" value="Class_I_gatase-like"/>
</dbReference>
<proteinExistence type="inferred from homology"/>
<evidence type="ECO:0000256" key="1">
    <source>
        <dbReference type="ARBA" id="ARBA00004812"/>
    </source>
</evidence>
<dbReference type="FunFam" id="3.50.30.20:FF:000001">
    <property type="entry name" value="Carbamoyl-phosphate synthase small chain"/>
    <property type="match status" value="1"/>
</dbReference>
<organism evidence="15 16">
    <name type="scientific">Ralstonia insidiosa</name>
    <dbReference type="NCBI Taxonomy" id="190721"/>
    <lineage>
        <taxon>Bacteria</taxon>
        <taxon>Pseudomonadati</taxon>
        <taxon>Pseudomonadota</taxon>
        <taxon>Betaproteobacteria</taxon>
        <taxon>Burkholderiales</taxon>
        <taxon>Burkholderiaceae</taxon>
        <taxon>Ralstonia</taxon>
    </lineage>
</organism>
<keyword evidence="9 13" id="KW-0315">Glutamine amidotransferase</keyword>
<comment type="catalytic activity">
    <reaction evidence="11 13">
        <text>hydrogencarbonate + L-glutamine + 2 ATP + H2O = carbamoyl phosphate + L-glutamate + 2 ADP + phosphate + 2 H(+)</text>
        <dbReference type="Rhea" id="RHEA:18633"/>
        <dbReference type="ChEBI" id="CHEBI:15377"/>
        <dbReference type="ChEBI" id="CHEBI:15378"/>
        <dbReference type="ChEBI" id="CHEBI:17544"/>
        <dbReference type="ChEBI" id="CHEBI:29985"/>
        <dbReference type="ChEBI" id="CHEBI:30616"/>
        <dbReference type="ChEBI" id="CHEBI:43474"/>
        <dbReference type="ChEBI" id="CHEBI:58228"/>
        <dbReference type="ChEBI" id="CHEBI:58359"/>
        <dbReference type="ChEBI" id="CHEBI:456216"/>
        <dbReference type="EC" id="6.3.5.5"/>
    </reaction>
</comment>
<dbReference type="PRINTS" id="PR00096">
    <property type="entry name" value="GATASE"/>
</dbReference>
<evidence type="ECO:0000256" key="8">
    <source>
        <dbReference type="ARBA" id="ARBA00022840"/>
    </source>
</evidence>
<evidence type="ECO:0000256" key="4">
    <source>
        <dbReference type="ARBA" id="ARBA00022571"/>
    </source>
</evidence>
<feature type="active site" evidence="13">
    <location>
        <position position="354"/>
    </location>
</feature>
<dbReference type="PANTHER" id="PTHR43418:SF7">
    <property type="entry name" value="CARBAMOYL-PHOSPHATE SYNTHASE SMALL CHAIN"/>
    <property type="match status" value="1"/>
</dbReference>
<evidence type="ECO:0000256" key="11">
    <source>
        <dbReference type="ARBA" id="ARBA00048816"/>
    </source>
</evidence>
<feature type="binding site" evidence="13">
    <location>
        <position position="310"/>
    </location>
    <ligand>
        <name>L-glutamine</name>
        <dbReference type="ChEBI" id="CHEBI:58359"/>
    </ligand>
</feature>
<name>A0AAC9BEP0_9RALS</name>
<dbReference type="NCBIfam" id="NF009475">
    <property type="entry name" value="PRK12838.1"/>
    <property type="match status" value="1"/>
</dbReference>
<keyword evidence="6 13" id="KW-0028">Amino-acid biosynthesis</keyword>
<evidence type="ECO:0000256" key="3">
    <source>
        <dbReference type="ARBA" id="ARBA00007800"/>
    </source>
</evidence>
<dbReference type="EC" id="6.3.5.5" evidence="13"/>
<dbReference type="SUPFAM" id="SSF52021">
    <property type="entry name" value="Carbamoyl phosphate synthetase, small subunit N-terminal domain"/>
    <property type="match status" value="1"/>
</dbReference>
<dbReference type="GO" id="GO:0006526">
    <property type="term" value="P:L-arginine biosynthetic process"/>
    <property type="evidence" value="ECO:0007669"/>
    <property type="project" value="UniProtKB-UniRule"/>
</dbReference>
<feature type="domain" description="Carbamoyl-phosphate synthase small subunit N-terminal" evidence="14">
    <location>
        <begin position="6"/>
        <end position="136"/>
    </location>
</feature>
<dbReference type="PROSITE" id="PS51273">
    <property type="entry name" value="GATASE_TYPE_1"/>
    <property type="match status" value="1"/>
</dbReference>
<dbReference type="FunFam" id="3.40.50.880:FF:000011">
    <property type="entry name" value="Carbamoyl-phosphate synthase small chain"/>
    <property type="match status" value="1"/>
</dbReference>
<keyword evidence="5 13" id="KW-0436">Ligase</keyword>
<dbReference type="SMART" id="SM01097">
    <property type="entry name" value="CPSase_sm_chain"/>
    <property type="match status" value="1"/>
</dbReference>
<dbReference type="RefSeq" id="WP_021194822.1">
    <property type="nucleotide sequence ID" value="NZ_CP012605.1"/>
</dbReference>